<protein>
    <recommendedName>
        <fullName evidence="4">Methanethiol oxidase</fullName>
        <ecNumber evidence="3">1.8.3.4</ecNumber>
    </recommendedName>
</protein>
<evidence type="ECO:0000256" key="3">
    <source>
        <dbReference type="ARBA" id="ARBA00012510"/>
    </source>
</evidence>
<dbReference type="RefSeq" id="WP_340357946.1">
    <property type="nucleotide sequence ID" value="NZ_JBBKZU010000006.1"/>
</dbReference>
<dbReference type="SUPFAM" id="SSF75011">
    <property type="entry name" value="3-carboxy-cis,cis-mucoante lactonizing enzyme"/>
    <property type="match status" value="1"/>
</dbReference>
<dbReference type="Proteomes" id="UP001365846">
    <property type="component" value="Unassembled WGS sequence"/>
</dbReference>
<evidence type="ECO:0000256" key="5">
    <source>
        <dbReference type="ARBA" id="ARBA00047539"/>
    </source>
</evidence>
<evidence type="ECO:0000256" key="2">
    <source>
        <dbReference type="ARBA" id="ARBA00005606"/>
    </source>
</evidence>
<comment type="catalytic activity">
    <reaction evidence="5">
        <text>methanethiol + O2 + H2O = hydrogen sulfide + formaldehyde + H2O2 + H(+)</text>
        <dbReference type="Rhea" id="RHEA:11812"/>
        <dbReference type="ChEBI" id="CHEBI:15377"/>
        <dbReference type="ChEBI" id="CHEBI:15378"/>
        <dbReference type="ChEBI" id="CHEBI:15379"/>
        <dbReference type="ChEBI" id="CHEBI:16007"/>
        <dbReference type="ChEBI" id="CHEBI:16240"/>
        <dbReference type="ChEBI" id="CHEBI:16842"/>
        <dbReference type="ChEBI" id="CHEBI:29919"/>
        <dbReference type="EC" id="1.8.3.4"/>
    </reaction>
</comment>
<evidence type="ECO:0000313" key="7">
    <source>
        <dbReference type="Proteomes" id="UP001365846"/>
    </source>
</evidence>
<dbReference type="PANTHER" id="PTHR23300:SF0">
    <property type="entry name" value="METHANETHIOL OXIDASE"/>
    <property type="match status" value="1"/>
</dbReference>
<evidence type="ECO:0000256" key="1">
    <source>
        <dbReference type="ARBA" id="ARBA00005177"/>
    </source>
</evidence>
<dbReference type="InterPro" id="IPR015943">
    <property type="entry name" value="WD40/YVTN_repeat-like_dom_sf"/>
</dbReference>
<accession>A0ABU8VI81</accession>
<organism evidence="6 7">
    <name type="scientific">Variovorax ureilyticus</name>
    <dbReference type="NCBI Taxonomy" id="1836198"/>
    <lineage>
        <taxon>Bacteria</taxon>
        <taxon>Pseudomonadati</taxon>
        <taxon>Pseudomonadota</taxon>
        <taxon>Betaproteobacteria</taxon>
        <taxon>Burkholderiales</taxon>
        <taxon>Comamonadaceae</taxon>
        <taxon>Variovorax</taxon>
    </lineage>
</organism>
<dbReference type="PANTHER" id="PTHR23300">
    <property type="entry name" value="METHANETHIOL OXIDASE"/>
    <property type="match status" value="1"/>
</dbReference>
<gene>
    <name evidence="6" type="ORF">WKW77_16585</name>
</gene>
<dbReference type="Gene3D" id="2.130.10.10">
    <property type="entry name" value="YVTN repeat-like/Quinoprotein amine dehydrogenase"/>
    <property type="match status" value="1"/>
</dbReference>
<sequence length="467" mass="51701">MLESLRTDPTFHPSPKLAMEAEPEHIAYTALLSPDASRPDAIAVVDVDPASASYGSVLYRLDMPNKGDEFHHFGWNACSSALSPMSGHAFLKRRYLIIPGIRSSRIYVVDTQPDPKKPTISRVIEPEEVIRKTGYSRPHTVHCGPEGLYISTLGGAGDGTQGPPGVFLMDCESFEVLGQWEIERGPQKLHYDFWWNLPRDYMVSSEWGLPPQFENGIVAEDLLGNRYGHQLHFWDLRARRHVQTIDLGANHQMALEVRPAHDPTREYGFVGVVVDTTNLEGSIWTWWREGGQFHAKKTAVIPPEPADASVLPPLLKGFGAVPPLISDIDLSMDDRFLYVACWGTGELRQYDVTDPQNPKLAGSVRIGGIVKHAPHPNGTSFGGGPQMTEISRDGKRVYFTNSLYSRWDAQFYPDGIPGRMAMCNVGADGGIELDGRFLVDFGADYGSHQVRLQGGDCSTDSFCYPSA</sequence>
<evidence type="ECO:0000313" key="6">
    <source>
        <dbReference type="EMBL" id="MEJ8812705.1"/>
    </source>
</evidence>
<comment type="pathway">
    <text evidence="1">Organosulfur degradation.</text>
</comment>
<comment type="caution">
    <text evidence="6">The sequence shown here is derived from an EMBL/GenBank/DDBJ whole genome shotgun (WGS) entry which is preliminary data.</text>
</comment>
<dbReference type="EMBL" id="JBBKZU010000006">
    <property type="protein sequence ID" value="MEJ8812705.1"/>
    <property type="molecule type" value="Genomic_DNA"/>
</dbReference>
<keyword evidence="7" id="KW-1185">Reference proteome</keyword>
<proteinExistence type="inferred from homology"/>
<reference evidence="6 7" key="1">
    <citation type="submission" date="2024-03" db="EMBL/GenBank/DDBJ databases">
        <title>Novel species of the genus Variovorax.</title>
        <authorList>
            <person name="Liu Q."/>
            <person name="Xin Y.-H."/>
        </authorList>
    </citation>
    <scope>NUCLEOTIDE SEQUENCE [LARGE SCALE GENOMIC DNA]</scope>
    <source>
        <strain evidence="6 7">KACC 18899</strain>
    </source>
</reference>
<name>A0ABU8VI81_9BURK</name>
<comment type="similarity">
    <text evidence="2">Belongs to the selenium-binding protein family.</text>
</comment>
<evidence type="ECO:0000256" key="4">
    <source>
        <dbReference type="ARBA" id="ARBA00015601"/>
    </source>
</evidence>
<dbReference type="InterPro" id="IPR008826">
    <property type="entry name" value="Se-bd"/>
</dbReference>
<dbReference type="Pfam" id="PF05694">
    <property type="entry name" value="SBP56"/>
    <property type="match status" value="1"/>
</dbReference>
<dbReference type="EC" id="1.8.3.4" evidence="3"/>